<evidence type="ECO:0000256" key="1">
    <source>
        <dbReference type="SAM" id="MobiDB-lite"/>
    </source>
</evidence>
<reference evidence="2 3" key="1">
    <citation type="submission" date="2015-04" db="EMBL/GenBank/DDBJ databases">
        <authorList>
            <person name="Syromyatnikov M.Y."/>
            <person name="Popov V.N."/>
        </authorList>
    </citation>
    <scope>NUCLEOTIDE SEQUENCE [LARGE SCALE GENOMIC DNA]</scope>
    <source>
        <strain evidence="2 3">AH1</strain>
    </source>
</reference>
<accession>A0A0U1MRV0</accession>
<dbReference type="EMBL" id="CVOQ01000032">
    <property type="protein sequence ID" value="CRI17005.1"/>
    <property type="molecule type" value="Genomic_DNA"/>
</dbReference>
<feature type="region of interest" description="Disordered" evidence="1">
    <location>
        <begin position="1"/>
        <end position="23"/>
    </location>
</feature>
<gene>
    <name evidence="2" type="ORF">BN1321_380167</name>
</gene>
<sequence>MGLGTVSGRKLNSLTSEMPKVRY</sequence>
<dbReference type="Proteomes" id="UP000039437">
    <property type="component" value="Unassembled WGS sequence"/>
</dbReference>
<name>A0A0U1MRV0_STAAU</name>
<organism evidence="2 3">
    <name type="scientific">Staphylococcus aureus</name>
    <dbReference type="NCBI Taxonomy" id="1280"/>
    <lineage>
        <taxon>Bacteria</taxon>
        <taxon>Bacillati</taxon>
        <taxon>Bacillota</taxon>
        <taxon>Bacilli</taxon>
        <taxon>Bacillales</taxon>
        <taxon>Staphylococcaceae</taxon>
        <taxon>Staphylococcus</taxon>
    </lineage>
</organism>
<dbReference type="AlphaFoldDB" id="A0A0U1MRV0"/>
<evidence type="ECO:0000313" key="3">
    <source>
        <dbReference type="Proteomes" id="UP000039437"/>
    </source>
</evidence>
<proteinExistence type="predicted"/>
<evidence type="ECO:0000313" key="2">
    <source>
        <dbReference type="EMBL" id="CRI17005.1"/>
    </source>
</evidence>
<protein>
    <submittedName>
        <fullName evidence="2">Uncharacterized protein</fullName>
    </submittedName>
</protein>